<dbReference type="Proteomes" id="UP000502248">
    <property type="component" value="Chromosome"/>
</dbReference>
<gene>
    <name evidence="2" type="ORF">HH215_31020</name>
</gene>
<accession>A0A7Z2ZQL8</accession>
<dbReference type="GO" id="GO:0035438">
    <property type="term" value="F:cyclic-di-GMP binding"/>
    <property type="evidence" value="ECO:0007669"/>
    <property type="project" value="InterPro"/>
</dbReference>
<dbReference type="RefSeq" id="WP_169283418.1">
    <property type="nucleotide sequence ID" value="NZ_CP051680.1"/>
</dbReference>
<dbReference type="KEGG" id="cheb:HH215_31020"/>
<name>A0A7Z2ZQL8_9BACL</name>
<reference evidence="2 3" key="1">
    <citation type="submission" date="2020-04" db="EMBL/GenBank/DDBJ databases">
        <title>Genome sequencing of novel species.</title>
        <authorList>
            <person name="Heo J."/>
            <person name="Kim S.-J."/>
            <person name="Kim J.-S."/>
            <person name="Hong S.-B."/>
            <person name="Kwon S.-W."/>
        </authorList>
    </citation>
    <scope>NUCLEOTIDE SEQUENCE [LARGE SCALE GENOMIC DNA]</scope>
    <source>
        <strain evidence="2 3">MFER-1</strain>
    </source>
</reference>
<organism evidence="2 3">
    <name type="scientific">Cohnella herbarum</name>
    <dbReference type="NCBI Taxonomy" id="2728023"/>
    <lineage>
        <taxon>Bacteria</taxon>
        <taxon>Bacillati</taxon>
        <taxon>Bacillota</taxon>
        <taxon>Bacilli</taxon>
        <taxon>Bacillales</taxon>
        <taxon>Paenibacillaceae</taxon>
        <taxon>Cohnella</taxon>
    </lineage>
</organism>
<evidence type="ECO:0000313" key="2">
    <source>
        <dbReference type="EMBL" id="QJD87172.1"/>
    </source>
</evidence>
<keyword evidence="3" id="KW-1185">Reference proteome</keyword>
<protein>
    <submittedName>
        <fullName evidence="2">PilZ domain-containing protein</fullName>
    </submittedName>
</protein>
<proteinExistence type="predicted"/>
<dbReference type="EMBL" id="CP051680">
    <property type="protein sequence ID" value="QJD87172.1"/>
    <property type="molecule type" value="Genomic_DNA"/>
</dbReference>
<feature type="domain" description="PilZ" evidence="1">
    <location>
        <begin position="5"/>
        <end position="98"/>
    </location>
</feature>
<evidence type="ECO:0000313" key="3">
    <source>
        <dbReference type="Proteomes" id="UP000502248"/>
    </source>
</evidence>
<dbReference type="SUPFAM" id="SSF141371">
    <property type="entry name" value="PilZ domain-like"/>
    <property type="match status" value="1"/>
</dbReference>
<sequence length="148" mass="17252">MQENRREHIRFKLTAPLIADISLWCVGDRETRSRSQRVLLDNISVGGCRFTTSLLIPVREDIQWLLKLQLGHYTVKARVVVVHTGDQDGLFRYGTRWVMSGLDRQAFQFRLHEYMRLVLVSSPHIHTLYKKIIDRGSDGQFKKLDVTS</sequence>
<dbReference type="AlphaFoldDB" id="A0A7Z2ZQL8"/>
<dbReference type="Pfam" id="PF07238">
    <property type="entry name" value="PilZ"/>
    <property type="match status" value="1"/>
</dbReference>
<evidence type="ECO:0000259" key="1">
    <source>
        <dbReference type="Pfam" id="PF07238"/>
    </source>
</evidence>
<dbReference type="Gene3D" id="2.40.10.220">
    <property type="entry name" value="predicted glycosyltransferase like domains"/>
    <property type="match status" value="1"/>
</dbReference>
<dbReference type="InterPro" id="IPR009875">
    <property type="entry name" value="PilZ_domain"/>
</dbReference>